<dbReference type="GO" id="GO:0003979">
    <property type="term" value="F:UDP-glucose 6-dehydrogenase activity"/>
    <property type="evidence" value="ECO:0007669"/>
    <property type="project" value="UniProtKB-EC"/>
</dbReference>
<keyword evidence="13" id="KW-1185">Reference proteome</keyword>
<keyword evidence="4 7" id="KW-0560">Oxidoreductase</keyword>
<evidence type="ECO:0000256" key="8">
    <source>
        <dbReference type="PIRSR" id="PIRSR500134-1"/>
    </source>
</evidence>
<dbReference type="PIRSF" id="PIRSF500134">
    <property type="entry name" value="UDPglc_DH_bac"/>
    <property type="match status" value="1"/>
</dbReference>
<evidence type="ECO:0000256" key="10">
    <source>
        <dbReference type="PIRSR" id="PIRSR500134-3"/>
    </source>
</evidence>
<dbReference type="SUPFAM" id="SSF52413">
    <property type="entry name" value="UDP-glucose/GDP-mannose dehydrogenase C-terminal domain"/>
    <property type="match status" value="1"/>
</dbReference>
<feature type="binding site" evidence="9">
    <location>
        <begin position="152"/>
        <end position="155"/>
    </location>
    <ligand>
        <name>substrate</name>
    </ligand>
</feature>
<dbReference type="Gene3D" id="1.20.5.100">
    <property type="entry name" value="Cytochrome c1, transmembrane anchor, C-terminal"/>
    <property type="match status" value="1"/>
</dbReference>
<feature type="binding site" evidence="10">
    <location>
        <position position="266"/>
    </location>
    <ligand>
        <name>NAD(+)</name>
        <dbReference type="ChEBI" id="CHEBI:57540"/>
    </ligand>
</feature>
<dbReference type="InterPro" id="IPR014026">
    <property type="entry name" value="UDP-Glc/GDP-Man_DH_dimer"/>
</dbReference>
<comment type="catalytic activity">
    <reaction evidence="6 7">
        <text>UDP-alpha-D-glucose + 2 NAD(+) + H2O = UDP-alpha-D-glucuronate + 2 NADH + 3 H(+)</text>
        <dbReference type="Rhea" id="RHEA:23596"/>
        <dbReference type="ChEBI" id="CHEBI:15377"/>
        <dbReference type="ChEBI" id="CHEBI:15378"/>
        <dbReference type="ChEBI" id="CHEBI:57540"/>
        <dbReference type="ChEBI" id="CHEBI:57945"/>
        <dbReference type="ChEBI" id="CHEBI:58052"/>
        <dbReference type="ChEBI" id="CHEBI:58885"/>
        <dbReference type="EC" id="1.1.1.22"/>
    </reaction>
</comment>
<feature type="binding site" evidence="10">
    <location>
        <position position="35"/>
    </location>
    <ligand>
        <name>NAD(+)</name>
        <dbReference type="ChEBI" id="CHEBI:57540"/>
    </ligand>
</feature>
<dbReference type="PIRSF" id="PIRSF000124">
    <property type="entry name" value="UDPglc_GDPman_dh"/>
    <property type="match status" value="1"/>
</dbReference>
<dbReference type="EC" id="1.1.1.22" evidence="3 7"/>
<dbReference type="InterPro" id="IPR008927">
    <property type="entry name" value="6-PGluconate_DH-like_C_sf"/>
</dbReference>
<comment type="pathway">
    <text evidence="1">Nucleotide-sugar biosynthesis; UDP-alpha-D-glucuronate biosynthesis; UDP-alpha-D-glucuronate from UDP-alpha-D-glucose: step 1/1.</text>
</comment>
<dbReference type="InterPro" id="IPR014027">
    <property type="entry name" value="UDP-Glc/GDP-Man_DH_C"/>
</dbReference>
<dbReference type="Pfam" id="PF00984">
    <property type="entry name" value="UDPG_MGDP_dh"/>
    <property type="match status" value="1"/>
</dbReference>
<evidence type="ECO:0000256" key="1">
    <source>
        <dbReference type="ARBA" id="ARBA00004701"/>
    </source>
</evidence>
<proteinExistence type="inferred from homology"/>
<evidence type="ECO:0000313" key="12">
    <source>
        <dbReference type="EMBL" id="MBA2132392.1"/>
    </source>
</evidence>
<dbReference type="Proteomes" id="UP000657177">
    <property type="component" value="Unassembled WGS sequence"/>
</dbReference>
<feature type="binding site" evidence="10">
    <location>
        <position position="30"/>
    </location>
    <ligand>
        <name>NAD(+)</name>
        <dbReference type="ChEBI" id="CHEBI:57540"/>
    </ligand>
</feature>
<dbReference type="NCBIfam" id="TIGR03026">
    <property type="entry name" value="NDP-sugDHase"/>
    <property type="match status" value="1"/>
</dbReference>
<accession>A0A8J6LRR0</accession>
<comment type="caution">
    <text evidence="12">The sequence shown here is derived from an EMBL/GenBank/DDBJ whole genome shotgun (WGS) entry which is preliminary data.</text>
</comment>
<feature type="binding site" evidence="9">
    <location>
        <position position="207"/>
    </location>
    <ligand>
        <name>substrate</name>
    </ligand>
</feature>
<dbReference type="GO" id="GO:0000271">
    <property type="term" value="P:polysaccharide biosynthetic process"/>
    <property type="evidence" value="ECO:0007669"/>
    <property type="project" value="InterPro"/>
</dbReference>
<feature type="binding site" evidence="9">
    <location>
        <position position="260"/>
    </location>
    <ligand>
        <name>substrate</name>
    </ligand>
</feature>
<feature type="active site" description="Nucleophile" evidence="8">
    <location>
        <position position="263"/>
    </location>
</feature>
<dbReference type="InterPro" id="IPR036291">
    <property type="entry name" value="NAD(P)-bd_dom_sf"/>
</dbReference>
<evidence type="ECO:0000256" key="9">
    <source>
        <dbReference type="PIRSR" id="PIRSR500134-2"/>
    </source>
</evidence>
<evidence type="ECO:0000256" key="6">
    <source>
        <dbReference type="ARBA" id="ARBA00047473"/>
    </source>
</evidence>
<organism evidence="12 13">
    <name type="scientific">Capillibacterium thermochitinicola</name>
    <dbReference type="NCBI Taxonomy" id="2699427"/>
    <lineage>
        <taxon>Bacteria</taxon>
        <taxon>Bacillati</taxon>
        <taxon>Bacillota</taxon>
        <taxon>Capillibacterium</taxon>
    </lineage>
</organism>
<dbReference type="PANTHER" id="PTHR43750">
    <property type="entry name" value="UDP-GLUCOSE 6-DEHYDROGENASE TUAD"/>
    <property type="match status" value="1"/>
</dbReference>
<comment type="similarity">
    <text evidence="2 7">Belongs to the UDP-glucose/GDP-mannose dehydrogenase family.</text>
</comment>
<dbReference type="PANTHER" id="PTHR43750:SF3">
    <property type="entry name" value="UDP-GLUCOSE 6-DEHYDROGENASE TUAD"/>
    <property type="match status" value="1"/>
</dbReference>
<dbReference type="InterPro" id="IPR028357">
    <property type="entry name" value="UDPglc_DH_bac"/>
</dbReference>
<evidence type="ECO:0000259" key="11">
    <source>
        <dbReference type="SMART" id="SM00984"/>
    </source>
</evidence>
<dbReference type="SMART" id="SM00984">
    <property type="entry name" value="UDPG_MGDP_dh_C"/>
    <property type="match status" value="1"/>
</dbReference>
<dbReference type="InterPro" id="IPR036220">
    <property type="entry name" value="UDP-Glc/GDP-Man_DH_C_sf"/>
</dbReference>
<evidence type="ECO:0000256" key="4">
    <source>
        <dbReference type="ARBA" id="ARBA00023002"/>
    </source>
</evidence>
<feature type="binding site" evidence="10">
    <location>
        <position position="121"/>
    </location>
    <ligand>
        <name>NAD(+)</name>
        <dbReference type="ChEBI" id="CHEBI:57540"/>
    </ligand>
</feature>
<dbReference type="Pfam" id="PF03720">
    <property type="entry name" value="UDPG_MGDP_dh_C"/>
    <property type="match status" value="1"/>
</dbReference>
<dbReference type="InterPro" id="IPR001732">
    <property type="entry name" value="UDP-Glc/GDP-Man_DH_N"/>
</dbReference>
<dbReference type="AlphaFoldDB" id="A0A8J6LRR0"/>
<dbReference type="RefSeq" id="WP_181339015.1">
    <property type="nucleotide sequence ID" value="NZ_JAAKDE010000004.1"/>
</dbReference>
<dbReference type="InterPro" id="IPR017476">
    <property type="entry name" value="UDP-Glc/GDP-Man"/>
</dbReference>
<feature type="binding site" evidence="10">
    <location>
        <position position="86"/>
    </location>
    <ligand>
        <name>NAD(+)</name>
        <dbReference type="ChEBI" id="CHEBI:57540"/>
    </ligand>
</feature>
<evidence type="ECO:0000256" key="3">
    <source>
        <dbReference type="ARBA" id="ARBA00012954"/>
    </source>
</evidence>
<name>A0A8J6LRR0_9FIRM</name>
<protein>
    <recommendedName>
        <fullName evidence="3 7">UDP-glucose 6-dehydrogenase</fullName>
        <ecNumber evidence="3 7">1.1.1.22</ecNumber>
    </recommendedName>
</protein>
<evidence type="ECO:0000256" key="7">
    <source>
        <dbReference type="PIRNR" id="PIRNR000124"/>
    </source>
</evidence>
<feature type="binding site" evidence="10">
    <location>
        <position position="330"/>
    </location>
    <ligand>
        <name>NAD(+)</name>
        <dbReference type="ChEBI" id="CHEBI:57540"/>
    </ligand>
</feature>
<dbReference type="SUPFAM" id="SSF51735">
    <property type="entry name" value="NAD(P)-binding Rossmann-fold domains"/>
    <property type="match status" value="1"/>
</dbReference>
<feature type="domain" description="UDP-glucose/GDP-mannose dehydrogenase C-terminal" evidence="11">
    <location>
        <begin position="316"/>
        <end position="418"/>
    </location>
</feature>
<feature type="binding site" evidence="9">
    <location>
        <begin position="252"/>
        <end position="256"/>
    </location>
    <ligand>
        <name>substrate</name>
    </ligand>
</feature>
<feature type="binding site" evidence="10">
    <location>
        <position position="155"/>
    </location>
    <ligand>
        <name>NAD(+)</name>
        <dbReference type="ChEBI" id="CHEBI:57540"/>
    </ligand>
</feature>
<reference evidence="12" key="1">
    <citation type="submission" date="2020-06" db="EMBL/GenBank/DDBJ databases">
        <title>Novel chitinolytic bacterium.</title>
        <authorList>
            <person name="Ungkulpasvich U."/>
            <person name="Kosugi A."/>
            <person name="Uke A."/>
        </authorList>
    </citation>
    <scope>NUCLEOTIDE SEQUENCE</scope>
    <source>
        <strain evidence="12">UUS1-1</strain>
    </source>
</reference>
<dbReference type="SUPFAM" id="SSF48179">
    <property type="entry name" value="6-phosphogluconate dehydrogenase C-terminal domain-like"/>
    <property type="match status" value="1"/>
</dbReference>
<evidence type="ECO:0000256" key="5">
    <source>
        <dbReference type="ARBA" id="ARBA00023027"/>
    </source>
</evidence>
<evidence type="ECO:0000256" key="2">
    <source>
        <dbReference type="ARBA" id="ARBA00006601"/>
    </source>
</evidence>
<sequence>MKITVIGCGYVGLVTAAGLAEAGHWVTGVDRDSLKINKLRHQEAPFYEKDLEPLLRRHLKTGRLTFTTSLALGVANAQIIFIAVGTPALSDGSVDLSQIETVAAQIGPQLHGYTVIVNKSTVPVGTTRRLETIIAQHTCRPVPFDVVSNPEFLREGNAVYDFINPDRIVIGTDSPQARRIMEELYRPFLKKKVPLIQTNPETAELIKYASNAFLATKISFINEIAELCEAVGADLPTVARGMGLDHRIGPEFLSAGPGYGGSCFPKDTKALIHLARSYGKQLSIVEATDAVNTRIQKAMLAKIIRILGPPAGKTIAVYGLAFKANTDDLRESPALSIIEGLLQAGARIRVHDPKALAAGRKVLGDKVTYCADEYTAAQDASAVVITTEWEQYRRLDLDLLKTKMAQAIIIDLRNLLTPEQVRAHGFLYEGIGRGSKQKVG</sequence>
<dbReference type="GO" id="GO:0051287">
    <property type="term" value="F:NAD binding"/>
    <property type="evidence" value="ECO:0007669"/>
    <property type="project" value="InterPro"/>
</dbReference>
<dbReference type="Gene3D" id="3.40.50.720">
    <property type="entry name" value="NAD(P)-binding Rossmann-like Domain"/>
    <property type="match status" value="2"/>
</dbReference>
<feature type="binding site" evidence="9">
    <location>
        <position position="323"/>
    </location>
    <ligand>
        <name>substrate</name>
    </ligand>
</feature>
<keyword evidence="5 7" id="KW-0520">NAD</keyword>
<dbReference type="EMBL" id="JAAKDE010000004">
    <property type="protein sequence ID" value="MBA2132392.1"/>
    <property type="molecule type" value="Genomic_DNA"/>
</dbReference>
<gene>
    <name evidence="12" type="ORF">G5B42_02365</name>
</gene>
<dbReference type="Pfam" id="PF03721">
    <property type="entry name" value="UDPG_MGDP_dh_N"/>
    <property type="match status" value="1"/>
</dbReference>
<dbReference type="UniPathway" id="UPA00038">
    <property type="reaction ID" value="UER00491"/>
</dbReference>
<evidence type="ECO:0000313" key="13">
    <source>
        <dbReference type="Proteomes" id="UP000657177"/>
    </source>
</evidence>
<dbReference type="GO" id="GO:0006065">
    <property type="term" value="P:UDP-glucuronate biosynthetic process"/>
    <property type="evidence" value="ECO:0007669"/>
    <property type="project" value="UniProtKB-UniPathway"/>
</dbReference>